<protein>
    <submittedName>
        <fullName evidence="2">Uncharacterized protein</fullName>
    </submittedName>
</protein>
<keyword evidence="3" id="KW-1185">Reference proteome</keyword>
<evidence type="ECO:0000256" key="1">
    <source>
        <dbReference type="SAM" id="MobiDB-lite"/>
    </source>
</evidence>
<dbReference type="Proteomes" id="UP001148838">
    <property type="component" value="Unassembled WGS sequence"/>
</dbReference>
<feature type="compositionally biased region" description="Acidic residues" evidence="1">
    <location>
        <begin position="29"/>
        <end position="41"/>
    </location>
</feature>
<reference evidence="2 3" key="1">
    <citation type="journal article" date="2022" name="Allergy">
        <title>Genome assembly and annotation of Periplaneta americana reveal a comprehensive cockroach allergen profile.</title>
        <authorList>
            <person name="Wang L."/>
            <person name="Xiong Q."/>
            <person name="Saelim N."/>
            <person name="Wang L."/>
            <person name="Nong W."/>
            <person name="Wan A.T."/>
            <person name="Shi M."/>
            <person name="Liu X."/>
            <person name="Cao Q."/>
            <person name="Hui J.H.L."/>
            <person name="Sookrung N."/>
            <person name="Leung T.F."/>
            <person name="Tungtrongchitr A."/>
            <person name="Tsui S.K.W."/>
        </authorList>
    </citation>
    <scope>NUCLEOTIDE SEQUENCE [LARGE SCALE GENOMIC DNA]</scope>
    <source>
        <strain evidence="2">PWHHKU_190912</strain>
    </source>
</reference>
<evidence type="ECO:0000313" key="2">
    <source>
        <dbReference type="EMBL" id="KAJ4429727.1"/>
    </source>
</evidence>
<proteinExistence type="predicted"/>
<name>A0ABQ8S7Q9_PERAM</name>
<organism evidence="2 3">
    <name type="scientific">Periplaneta americana</name>
    <name type="common">American cockroach</name>
    <name type="synonym">Blatta americana</name>
    <dbReference type="NCBI Taxonomy" id="6978"/>
    <lineage>
        <taxon>Eukaryota</taxon>
        <taxon>Metazoa</taxon>
        <taxon>Ecdysozoa</taxon>
        <taxon>Arthropoda</taxon>
        <taxon>Hexapoda</taxon>
        <taxon>Insecta</taxon>
        <taxon>Pterygota</taxon>
        <taxon>Neoptera</taxon>
        <taxon>Polyneoptera</taxon>
        <taxon>Dictyoptera</taxon>
        <taxon>Blattodea</taxon>
        <taxon>Blattoidea</taxon>
        <taxon>Blattidae</taxon>
        <taxon>Blattinae</taxon>
        <taxon>Periplaneta</taxon>
    </lineage>
</organism>
<accession>A0ABQ8S7Q9</accession>
<comment type="caution">
    <text evidence="2">The sequence shown here is derived from an EMBL/GenBank/DDBJ whole genome shotgun (WGS) entry which is preliminary data.</text>
</comment>
<feature type="region of interest" description="Disordered" evidence="1">
    <location>
        <begin position="29"/>
        <end position="51"/>
    </location>
</feature>
<sequence>MKQRAWLRIEFDRKDLLWPYVLFRKINEIDDDDDDDDDESTPLEIETTGGKSWKRPRFTMNFSAKKEEEEEEEEEED</sequence>
<dbReference type="EMBL" id="JAJSOF020000033">
    <property type="protein sequence ID" value="KAJ4429727.1"/>
    <property type="molecule type" value="Genomic_DNA"/>
</dbReference>
<evidence type="ECO:0000313" key="3">
    <source>
        <dbReference type="Proteomes" id="UP001148838"/>
    </source>
</evidence>
<gene>
    <name evidence="2" type="ORF">ANN_21931</name>
</gene>